<proteinExistence type="predicted"/>
<dbReference type="Proteomes" id="UP000007305">
    <property type="component" value="Chromosome 7"/>
</dbReference>
<evidence type="ECO:0000313" key="2">
    <source>
        <dbReference type="EnsemblPlants" id="Zm00001eb319870_P001"/>
    </source>
</evidence>
<accession>A0A804QDV0</accession>
<protein>
    <submittedName>
        <fullName evidence="2">Uncharacterized protein</fullName>
    </submittedName>
</protein>
<dbReference type="AlphaFoldDB" id="A0A804QDV0"/>
<sequence>MRLLDHDALRRRRALAAVAVLLLGLGGRRQVPLPAAVVEVDAGRRARLEEPRLAGHGGQARREAPGGAPPRHEEVAGGVAVGHDVVGREPDGE</sequence>
<reference evidence="2" key="2">
    <citation type="submission" date="2019-07" db="EMBL/GenBank/DDBJ databases">
        <authorList>
            <person name="Seetharam A."/>
            <person name="Woodhouse M."/>
            <person name="Cannon E."/>
        </authorList>
    </citation>
    <scope>NUCLEOTIDE SEQUENCE [LARGE SCALE GENOMIC DNA]</scope>
    <source>
        <strain evidence="2">cv. B73</strain>
    </source>
</reference>
<dbReference type="EnsemblPlants" id="Zm00001eb319870_T001">
    <property type="protein sequence ID" value="Zm00001eb319870_P001"/>
    <property type="gene ID" value="Zm00001eb319870"/>
</dbReference>
<name>A0A804QDV0_MAIZE</name>
<reference evidence="3" key="1">
    <citation type="submission" date="2015-12" db="EMBL/GenBank/DDBJ databases">
        <title>Update maize B73 reference genome by single molecule sequencing technologies.</title>
        <authorList>
            <consortium name="Maize Genome Sequencing Project"/>
            <person name="Ware D."/>
        </authorList>
    </citation>
    <scope>NUCLEOTIDE SEQUENCE [LARGE SCALE GENOMIC DNA]</scope>
    <source>
        <strain evidence="3">cv. B73</strain>
    </source>
</reference>
<dbReference type="Gramene" id="Zm00001eb319870_T001">
    <property type="protein sequence ID" value="Zm00001eb319870_P001"/>
    <property type="gene ID" value="Zm00001eb319870"/>
</dbReference>
<dbReference type="InParanoid" id="A0A804QDV0"/>
<organism evidence="2 3">
    <name type="scientific">Zea mays</name>
    <name type="common">Maize</name>
    <dbReference type="NCBI Taxonomy" id="4577"/>
    <lineage>
        <taxon>Eukaryota</taxon>
        <taxon>Viridiplantae</taxon>
        <taxon>Streptophyta</taxon>
        <taxon>Embryophyta</taxon>
        <taxon>Tracheophyta</taxon>
        <taxon>Spermatophyta</taxon>
        <taxon>Magnoliopsida</taxon>
        <taxon>Liliopsida</taxon>
        <taxon>Poales</taxon>
        <taxon>Poaceae</taxon>
        <taxon>PACMAD clade</taxon>
        <taxon>Panicoideae</taxon>
        <taxon>Andropogonodae</taxon>
        <taxon>Andropogoneae</taxon>
        <taxon>Tripsacinae</taxon>
        <taxon>Zea</taxon>
    </lineage>
</organism>
<feature type="compositionally biased region" description="Basic and acidic residues" evidence="1">
    <location>
        <begin position="60"/>
        <end position="75"/>
    </location>
</feature>
<reference evidence="2" key="3">
    <citation type="submission" date="2021-05" db="UniProtKB">
        <authorList>
            <consortium name="EnsemblPlants"/>
        </authorList>
    </citation>
    <scope>IDENTIFICATION</scope>
    <source>
        <strain evidence="2">cv. B73</strain>
    </source>
</reference>
<evidence type="ECO:0000256" key="1">
    <source>
        <dbReference type="SAM" id="MobiDB-lite"/>
    </source>
</evidence>
<keyword evidence="3" id="KW-1185">Reference proteome</keyword>
<feature type="region of interest" description="Disordered" evidence="1">
    <location>
        <begin position="51"/>
        <end position="93"/>
    </location>
</feature>
<evidence type="ECO:0000313" key="3">
    <source>
        <dbReference type="Proteomes" id="UP000007305"/>
    </source>
</evidence>